<evidence type="ECO:0000313" key="6">
    <source>
        <dbReference type="EMBL" id="SIQ45305.1"/>
    </source>
</evidence>
<dbReference type="GO" id="GO:0030313">
    <property type="term" value="C:cell envelope"/>
    <property type="evidence" value="ECO:0007669"/>
    <property type="project" value="UniProtKB-SubCell"/>
</dbReference>
<dbReference type="Pfam" id="PF25965">
    <property type="entry name" value="Beta-barrel_ALG44"/>
    <property type="match status" value="1"/>
</dbReference>
<feature type="domain" description="PilZ" evidence="3">
    <location>
        <begin position="18"/>
        <end position="116"/>
    </location>
</feature>
<feature type="domain" description="ALG44 beta-barrel" evidence="5">
    <location>
        <begin position="298"/>
        <end position="371"/>
    </location>
</feature>
<keyword evidence="2" id="KW-1133">Transmembrane helix</keyword>
<dbReference type="InterPro" id="IPR058834">
    <property type="entry name" value="Beta-barrel_ALG44"/>
</dbReference>
<organism evidence="6 7">
    <name type="scientific">Aquipseudomonas alcaligenes</name>
    <name type="common">Pseudomonas alcaligenes</name>
    <dbReference type="NCBI Taxonomy" id="43263"/>
    <lineage>
        <taxon>Bacteria</taxon>
        <taxon>Pseudomonadati</taxon>
        <taxon>Pseudomonadota</taxon>
        <taxon>Gammaproteobacteria</taxon>
        <taxon>Pseudomonadales</taxon>
        <taxon>Pseudomonadaceae</taxon>
        <taxon>Aquipseudomonas</taxon>
    </lineage>
</organism>
<gene>
    <name evidence="6" type="ORF">SAMN05878282_104174</name>
</gene>
<dbReference type="PANTHER" id="PTHR30386:SF19">
    <property type="entry name" value="MULTIDRUG EXPORT PROTEIN EMRA-RELATED"/>
    <property type="match status" value="1"/>
</dbReference>
<dbReference type="Pfam" id="PF25964">
    <property type="entry name" value="BSH_ALG44"/>
    <property type="match status" value="1"/>
</dbReference>
<reference evidence="6 7" key="1">
    <citation type="submission" date="2017-01" db="EMBL/GenBank/DDBJ databases">
        <authorList>
            <person name="Mah S.A."/>
            <person name="Swanson W.J."/>
            <person name="Moy G.W."/>
            <person name="Vacquier V.D."/>
        </authorList>
    </citation>
    <scope>NUCLEOTIDE SEQUENCE [LARGE SCALE GENOMIC DNA]</scope>
    <source>
        <strain evidence="6 7">RU36E</strain>
    </source>
</reference>
<comment type="subcellular location">
    <subcellularLocation>
        <location evidence="1">Cell envelope</location>
    </subcellularLocation>
</comment>
<dbReference type="InterPro" id="IPR009875">
    <property type="entry name" value="PilZ_domain"/>
</dbReference>
<proteinExistence type="predicted"/>
<dbReference type="EMBL" id="FTMP01000004">
    <property type="protein sequence ID" value="SIQ45305.1"/>
    <property type="molecule type" value="Genomic_DNA"/>
</dbReference>
<dbReference type="RefSeq" id="WP_076426568.1">
    <property type="nucleotide sequence ID" value="NZ_FTMP01000004.1"/>
</dbReference>
<keyword evidence="2" id="KW-0472">Membrane</keyword>
<dbReference type="SUPFAM" id="SSF141371">
    <property type="entry name" value="PilZ domain-like"/>
    <property type="match status" value="1"/>
</dbReference>
<sequence>MNAVISPNSNVVHEAEAQRQYARLKLPAKIRYRTPQGQELEAQLLDLSVGGFGFQPGNTLLSEGQRFHGKLMFEVEGIGFAMDVQFQVRSLVDGKRAGCEFHELRPREIAALRYLISSFLSGELVNVGDLISTLQRENFTKPRKGKGDDKMSLAARIKALSLSLSIFLVGVAASSYVLYQLYDVYFITHADSAQVSVPGQQVSMPREGTVQSLVKVGDTVAKGAPVGTFSSSALNVLKNVLKPEEMAPDNLQRLFDKSFQGTLTSPCDCRVVAQLVGDGQVAAKGAAVFMMAPVDAVATVEARFPYRAFDELQPGSPVNFLVAGESEPRSGRISTLALQDGGLASDIRVAIQPDQPLATELAKRPVDVRIQPLGGLFDSVAAGK</sequence>
<evidence type="ECO:0000259" key="5">
    <source>
        <dbReference type="Pfam" id="PF25965"/>
    </source>
</evidence>
<dbReference type="GO" id="GO:0035438">
    <property type="term" value="F:cyclic-di-GMP binding"/>
    <property type="evidence" value="ECO:0007669"/>
    <property type="project" value="InterPro"/>
</dbReference>
<dbReference type="InterPro" id="IPR050739">
    <property type="entry name" value="MFP"/>
</dbReference>
<dbReference type="AlphaFoldDB" id="A0A1N6SVY9"/>
<evidence type="ECO:0000256" key="2">
    <source>
        <dbReference type="SAM" id="Phobius"/>
    </source>
</evidence>
<dbReference type="PANTHER" id="PTHR30386">
    <property type="entry name" value="MEMBRANE FUSION SUBUNIT OF EMRAB-TOLC MULTIDRUG EFFLUX PUMP"/>
    <property type="match status" value="1"/>
</dbReference>
<name>A0A1N6SVY9_AQUAC</name>
<evidence type="ECO:0000313" key="7">
    <source>
        <dbReference type="Proteomes" id="UP000185841"/>
    </source>
</evidence>
<feature type="transmembrane region" description="Helical" evidence="2">
    <location>
        <begin position="159"/>
        <end position="179"/>
    </location>
</feature>
<dbReference type="Gene3D" id="2.40.10.220">
    <property type="entry name" value="predicted glycosyltransferase like domains"/>
    <property type="match status" value="1"/>
</dbReference>
<feature type="domain" description="ALG44 barrel-sandwich hybrid" evidence="4">
    <location>
        <begin position="200"/>
        <end position="294"/>
    </location>
</feature>
<keyword evidence="2" id="KW-0812">Transmembrane</keyword>
<protein>
    <submittedName>
        <fullName evidence="6">Alginate biosynthesis protein Alg44</fullName>
    </submittedName>
</protein>
<dbReference type="Pfam" id="PF07238">
    <property type="entry name" value="PilZ"/>
    <property type="match status" value="1"/>
</dbReference>
<dbReference type="Proteomes" id="UP000185841">
    <property type="component" value="Unassembled WGS sequence"/>
</dbReference>
<accession>A0A1N6SVY9</accession>
<dbReference type="InterPro" id="IPR058835">
    <property type="entry name" value="BSH_ALG44"/>
</dbReference>
<evidence type="ECO:0000259" key="3">
    <source>
        <dbReference type="Pfam" id="PF07238"/>
    </source>
</evidence>
<evidence type="ECO:0000259" key="4">
    <source>
        <dbReference type="Pfam" id="PF25964"/>
    </source>
</evidence>
<evidence type="ECO:0000256" key="1">
    <source>
        <dbReference type="ARBA" id="ARBA00004196"/>
    </source>
</evidence>